<dbReference type="Gene3D" id="3.20.20.30">
    <property type="entry name" value="Luciferase-like domain"/>
    <property type="match status" value="1"/>
</dbReference>
<dbReference type="RefSeq" id="WP_085075268.1">
    <property type="nucleotide sequence ID" value="NZ_BLKU01000003.1"/>
</dbReference>
<reference evidence="3" key="2">
    <citation type="submission" date="2020-02" db="EMBL/GenBank/DDBJ databases">
        <authorList>
            <person name="Matsumoto Y."/>
            <person name="Kinjo T."/>
            <person name="Motooka D."/>
            <person name="Nabeya D."/>
            <person name="Jung N."/>
            <person name="Uechi K."/>
            <person name="Horii T."/>
            <person name="Iida T."/>
            <person name="Fujita J."/>
            <person name="Nakamura S."/>
        </authorList>
    </citation>
    <scope>NUCLEOTIDE SEQUENCE</scope>
    <source>
        <strain evidence="3">JCM 13573</strain>
    </source>
</reference>
<evidence type="ECO:0000313" key="5">
    <source>
        <dbReference type="Proteomes" id="UP000465306"/>
    </source>
</evidence>
<proteinExistence type="predicted"/>
<dbReference type="GO" id="GO:0016705">
    <property type="term" value="F:oxidoreductase activity, acting on paired donors, with incorporation or reduction of molecular oxygen"/>
    <property type="evidence" value="ECO:0007669"/>
    <property type="project" value="InterPro"/>
</dbReference>
<sequence length="379" mass="41520">MLKVGLIEQPLHTRYSPTALVSAGYLTALATRMDSFWLPDHLNSVFPQSVMTEKYVGTARLVPNADAHHESWTVLGRLAGRNLGRLRLGIGVTDTGRRNPAATAQAAATLHHLTRGRAILGIGTGARDSNEPYGVDWAKPVGRFEEAVATIRALWNSAGELVSRDSPFFPLRNATFDLPPYRGQWPPLWIAAHRPRMLRITGRYADGWFPAAMFLRPEDYAAGLQTIRAAASNAGRDPMSLTAAGLFFVMTGSSRDEVDEALESQVMRAFALNAPAQMWARHGASHPLGDDSTGAQDIMLRTLDEQTIVSHTAHVPPSLPKELLLAGTPDDVIDQLAEWRDHGLRYPVIGNLSAVQPSLRRGLAANLPMAKILRRLRKL</sequence>
<reference evidence="4" key="3">
    <citation type="submission" date="2020-11" db="EMBL/GenBank/DDBJ databases">
        <title>Intraspecies plasmid and genomic variation of Mycobacterium kubicae revealed by the complete genome sequences of two clinical isolates.</title>
        <authorList>
            <person name="Hendrix J.R."/>
            <person name="Epperson L.E."/>
            <person name="Honda J.R."/>
            <person name="Strong M."/>
        </authorList>
    </citation>
    <scope>NUCLEOTIDE SEQUENCE</scope>
    <source>
        <strain evidence="4">JCM 13573</strain>
    </source>
</reference>
<dbReference type="PANTHER" id="PTHR43244">
    <property type="match status" value="1"/>
</dbReference>
<dbReference type="InterPro" id="IPR011251">
    <property type="entry name" value="Luciferase-like_dom"/>
</dbReference>
<dbReference type="EMBL" id="CP065047">
    <property type="protein sequence ID" value="QPI39228.1"/>
    <property type="molecule type" value="Genomic_DNA"/>
</dbReference>
<organism evidence="4 6">
    <name type="scientific">Mycobacterium kubicae</name>
    <dbReference type="NCBI Taxonomy" id="120959"/>
    <lineage>
        <taxon>Bacteria</taxon>
        <taxon>Bacillati</taxon>
        <taxon>Actinomycetota</taxon>
        <taxon>Actinomycetes</taxon>
        <taxon>Mycobacteriales</taxon>
        <taxon>Mycobacteriaceae</taxon>
        <taxon>Mycobacterium</taxon>
        <taxon>Mycobacterium simiae complex</taxon>
    </lineage>
</organism>
<dbReference type="EMBL" id="BLKU01000003">
    <property type="protein sequence ID" value="GFG63769.1"/>
    <property type="molecule type" value="Genomic_DNA"/>
</dbReference>
<dbReference type="Pfam" id="PF00296">
    <property type="entry name" value="Bac_luciferase"/>
    <property type="match status" value="1"/>
</dbReference>
<dbReference type="InterPro" id="IPR036661">
    <property type="entry name" value="Luciferase-like_sf"/>
</dbReference>
<dbReference type="KEGG" id="mku:I2456_07020"/>
<dbReference type="Proteomes" id="UP000663583">
    <property type="component" value="Chromosome"/>
</dbReference>
<gene>
    <name evidence="4" type="ORF">I2456_07020</name>
    <name evidence="3" type="ORF">MKUB_12590</name>
</gene>
<reference evidence="3 5" key="1">
    <citation type="journal article" date="2019" name="Emerg. Microbes Infect.">
        <title>Comprehensive subspecies identification of 175 nontuberculous mycobacteria species based on 7547 genomic profiles.</title>
        <authorList>
            <person name="Matsumoto Y."/>
            <person name="Kinjo T."/>
            <person name="Motooka D."/>
            <person name="Nabeya D."/>
            <person name="Jung N."/>
            <person name="Uechi K."/>
            <person name="Horii T."/>
            <person name="Iida T."/>
            <person name="Fujita J."/>
            <person name="Nakamura S."/>
        </authorList>
    </citation>
    <scope>NUCLEOTIDE SEQUENCE [LARGE SCALE GENOMIC DNA]</scope>
    <source>
        <strain evidence="3 5">JCM 13573</strain>
    </source>
</reference>
<keyword evidence="5" id="KW-1185">Reference proteome</keyword>
<dbReference type="AlphaFoldDB" id="A0AAX1JCI1"/>
<evidence type="ECO:0000313" key="6">
    <source>
        <dbReference type="Proteomes" id="UP000663583"/>
    </source>
</evidence>
<accession>A0AAX1JCI1</accession>
<keyword evidence="1" id="KW-0560">Oxidoreductase</keyword>
<protein>
    <submittedName>
        <fullName evidence="4">LLM class flavin-dependent oxidoreductase</fullName>
    </submittedName>
    <submittedName>
        <fullName evidence="3">Phthiodiolone/phenolphthiodiolone dimycocerosates ketoreductase</fullName>
    </submittedName>
</protein>
<name>A0AAX1JCI1_9MYCO</name>
<dbReference type="Proteomes" id="UP000465306">
    <property type="component" value="Unassembled WGS sequence"/>
</dbReference>
<evidence type="ECO:0000313" key="3">
    <source>
        <dbReference type="EMBL" id="GFG63769.1"/>
    </source>
</evidence>
<dbReference type="InterPro" id="IPR050564">
    <property type="entry name" value="F420-G6PD/mer"/>
</dbReference>
<dbReference type="CDD" id="cd01097">
    <property type="entry name" value="Tetrahydromethanopterin_reductase"/>
    <property type="match status" value="1"/>
</dbReference>
<evidence type="ECO:0000256" key="1">
    <source>
        <dbReference type="ARBA" id="ARBA00023002"/>
    </source>
</evidence>
<dbReference type="SUPFAM" id="SSF51679">
    <property type="entry name" value="Bacterial luciferase-like"/>
    <property type="match status" value="1"/>
</dbReference>
<evidence type="ECO:0000313" key="4">
    <source>
        <dbReference type="EMBL" id="QPI39228.1"/>
    </source>
</evidence>
<feature type="domain" description="Luciferase-like" evidence="2">
    <location>
        <begin position="34"/>
        <end position="344"/>
    </location>
</feature>
<dbReference type="PANTHER" id="PTHR43244:SF1">
    <property type="entry name" value="5,10-METHYLENETETRAHYDROMETHANOPTERIN REDUCTASE"/>
    <property type="match status" value="1"/>
</dbReference>
<evidence type="ECO:0000259" key="2">
    <source>
        <dbReference type="Pfam" id="PF00296"/>
    </source>
</evidence>